<dbReference type="OrthoDB" id="1451606at2"/>
<dbReference type="EMBL" id="QTTQ01000012">
    <property type="protein sequence ID" value="REE79986.1"/>
    <property type="molecule type" value="Genomic_DNA"/>
</dbReference>
<dbReference type="Proteomes" id="UP000256429">
    <property type="component" value="Unassembled WGS sequence"/>
</dbReference>
<keyword evidence="2" id="KW-1185">Reference proteome</keyword>
<evidence type="ECO:0000313" key="1">
    <source>
        <dbReference type="EMBL" id="REE79986.1"/>
    </source>
</evidence>
<proteinExistence type="predicted"/>
<evidence type="ECO:0000313" key="2">
    <source>
        <dbReference type="Proteomes" id="UP000256429"/>
    </source>
</evidence>
<name>A0A3D9RS55_9FLAO</name>
<dbReference type="AlphaFoldDB" id="A0A3D9RS55"/>
<gene>
    <name evidence="1" type="ORF">BX611_2887</name>
</gene>
<accession>A0A3D9RS55</accession>
<organism evidence="1 2">
    <name type="scientific">Lutibacter oceani</name>
    <dbReference type="NCBI Taxonomy" id="1853311"/>
    <lineage>
        <taxon>Bacteria</taxon>
        <taxon>Pseudomonadati</taxon>
        <taxon>Bacteroidota</taxon>
        <taxon>Flavobacteriia</taxon>
        <taxon>Flavobacteriales</taxon>
        <taxon>Flavobacteriaceae</taxon>
        <taxon>Lutibacter</taxon>
    </lineage>
</organism>
<protein>
    <submittedName>
        <fullName evidence="1">Uncharacterized protein</fullName>
    </submittedName>
</protein>
<comment type="caution">
    <text evidence="1">The sequence shown here is derived from an EMBL/GenBank/DDBJ whole genome shotgun (WGS) entry which is preliminary data.</text>
</comment>
<dbReference type="RefSeq" id="WP_115882543.1">
    <property type="nucleotide sequence ID" value="NZ_QTTQ01000012.1"/>
</dbReference>
<reference evidence="1 2" key="1">
    <citation type="submission" date="2018-08" db="EMBL/GenBank/DDBJ databases">
        <title>Genomic Encyclopedia of Type Strains, Phase III (KMG-III): the genomes of soil and plant-associated and newly described type strains.</title>
        <authorList>
            <person name="Whitman W."/>
        </authorList>
    </citation>
    <scope>NUCLEOTIDE SEQUENCE [LARGE SCALE GENOMIC DNA]</scope>
    <source>
        <strain evidence="1 2">325-5</strain>
    </source>
</reference>
<sequence>MTLLEKKKRAAVIAATVYVQMEENKDKIVPRYGWSKIGLVRRMNDRGLLFSKGRTIGARIN</sequence>